<name>A0A5Q4YVX0_9BURK</name>
<evidence type="ECO:0000256" key="1">
    <source>
        <dbReference type="SAM" id="MobiDB-lite"/>
    </source>
</evidence>
<dbReference type="Proteomes" id="UP000325811">
    <property type="component" value="Chromosome I"/>
</dbReference>
<dbReference type="EMBL" id="LR699553">
    <property type="protein sequence ID" value="VVD29538.1"/>
    <property type="molecule type" value="Genomic_DNA"/>
</dbReference>
<evidence type="ECO:0000313" key="2">
    <source>
        <dbReference type="EMBL" id="VVD29538.1"/>
    </source>
</evidence>
<sequence>MPDGSELSGSGAEPQRMNDTLANRPRGRSKEMLRCGTYVTGAHTGARRLVNYCQKSRRAVLQVRANSRSSA</sequence>
<accession>A0A5Q4YVX0</accession>
<reference evidence="2 3" key="1">
    <citation type="submission" date="2019-08" db="EMBL/GenBank/DDBJ databases">
        <authorList>
            <person name="Herpell B J."/>
        </authorList>
    </citation>
    <scope>NUCLEOTIDE SEQUENCE [LARGE SCALE GENOMIC DNA]</scope>
    <source>
        <strain evidence="3">Msb3</strain>
    </source>
</reference>
<dbReference type="AlphaFoldDB" id="A0A5Q4YVX0"/>
<protein>
    <submittedName>
        <fullName evidence="2">Uncharacterized protein</fullName>
    </submittedName>
</protein>
<organism evidence="2 3">
    <name type="scientific">Paraburkholderia dioscoreae</name>
    <dbReference type="NCBI Taxonomy" id="2604047"/>
    <lineage>
        <taxon>Bacteria</taxon>
        <taxon>Pseudomonadati</taxon>
        <taxon>Pseudomonadota</taxon>
        <taxon>Betaproteobacteria</taxon>
        <taxon>Burkholderiales</taxon>
        <taxon>Burkholderiaceae</taxon>
        <taxon>Paraburkholderia</taxon>
    </lineage>
</organism>
<feature type="region of interest" description="Disordered" evidence="1">
    <location>
        <begin position="1"/>
        <end position="30"/>
    </location>
</feature>
<gene>
    <name evidence="2" type="ORF">PDMSB3_3082</name>
</gene>
<keyword evidence="3" id="KW-1185">Reference proteome</keyword>
<evidence type="ECO:0000313" key="3">
    <source>
        <dbReference type="Proteomes" id="UP000325811"/>
    </source>
</evidence>
<proteinExistence type="predicted"/>
<dbReference type="KEGG" id="pdio:PDMSB3_3082"/>